<evidence type="ECO:0000256" key="5">
    <source>
        <dbReference type="ARBA" id="ARBA00023136"/>
    </source>
</evidence>
<accession>A0A8T0KVS6</accession>
<gene>
    <name evidence="9" type="ORF">HKW66_Vig0185480</name>
</gene>
<evidence type="ECO:0000256" key="4">
    <source>
        <dbReference type="ARBA" id="ARBA00022989"/>
    </source>
</evidence>
<evidence type="ECO:0000256" key="6">
    <source>
        <dbReference type="ARBA" id="ARBA00023170"/>
    </source>
</evidence>
<keyword evidence="2 8" id="KW-0812">Transmembrane</keyword>
<evidence type="ECO:0000313" key="9">
    <source>
        <dbReference type="EMBL" id="KAG2403262.1"/>
    </source>
</evidence>
<comment type="caution">
    <text evidence="9">The sequence shown here is derived from an EMBL/GenBank/DDBJ whole genome shotgun (WGS) entry which is preliminary data.</text>
</comment>
<evidence type="ECO:0000256" key="8">
    <source>
        <dbReference type="SAM" id="Phobius"/>
    </source>
</evidence>
<evidence type="ECO:0000256" key="2">
    <source>
        <dbReference type="ARBA" id="ARBA00022692"/>
    </source>
</evidence>
<dbReference type="AlphaFoldDB" id="A0A8T0KVS6"/>
<sequence length="149" mass="16945">MHSATKKIPNIFIGVYFRRHKLNEEGSIAYDAPEISTDGDVAQMIICPIPKATQLTTLDDDFIYAGNPFLCGPPLANECFLDDSQHGLEVEEQNENGNEDKLEKIWFYFVIAIGYAIGFWVVIGSLFMSRSWRHAHCQCIDEMVTLLRQ</sequence>
<dbReference type="GO" id="GO:0016020">
    <property type="term" value="C:membrane"/>
    <property type="evidence" value="ECO:0007669"/>
    <property type="project" value="UniProtKB-SubCell"/>
</dbReference>
<keyword evidence="7" id="KW-0325">Glycoprotein</keyword>
<evidence type="ECO:0000256" key="3">
    <source>
        <dbReference type="ARBA" id="ARBA00022729"/>
    </source>
</evidence>
<dbReference type="PANTHER" id="PTHR48063">
    <property type="entry name" value="LRR RECEPTOR-LIKE KINASE"/>
    <property type="match status" value="1"/>
</dbReference>
<dbReference type="InterPro" id="IPR046956">
    <property type="entry name" value="RLP23-like"/>
</dbReference>
<comment type="subcellular location">
    <subcellularLocation>
        <location evidence="1">Membrane</location>
        <topology evidence="1">Single-pass type I membrane protein</topology>
    </subcellularLocation>
</comment>
<reference evidence="9 10" key="1">
    <citation type="submission" date="2020-05" db="EMBL/GenBank/DDBJ databases">
        <title>Vigna angularis (adzuki bean) Var. LongXiaoDou No. 4 denovo assembly.</title>
        <authorList>
            <person name="Xiang H."/>
        </authorList>
    </citation>
    <scope>NUCLEOTIDE SEQUENCE [LARGE SCALE GENOMIC DNA]</scope>
    <source>
        <tissue evidence="9">Leaf</tissue>
    </source>
</reference>
<evidence type="ECO:0000256" key="7">
    <source>
        <dbReference type="ARBA" id="ARBA00023180"/>
    </source>
</evidence>
<keyword evidence="5 8" id="KW-0472">Membrane</keyword>
<dbReference type="Proteomes" id="UP000743370">
    <property type="component" value="Unassembled WGS sequence"/>
</dbReference>
<keyword evidence="6" id="KW-0675">Receptor</keyword>
<evidence type="ECO:0000256" key="1">
    <source>
        <dbReference type="ARBA" id="ARBA00004479"/>
    </source>
</evidence>
<protein>
    <submittedName>
        <fullName evidence="9">Uncharacterized protein</fullName>
    </submittedName>
</protein>
<organism evidence="9 10">
    <name type="scientific">Phaseolus angularis</name>
    <name type="common">Azuki bean</name>
    <name type="synonym">Vigna angularis</name>
    <dbReference type="NCBI Taxonomy" id="3914"/>
    <lineage>
        <taxon>Eukaryota</taxon>
        <taxon>Viridiplantae</taxon>
        <taxon>Streptophyta</taxon>
        <taxon>Embryophyta</taxon>
        <taxon>Tracheophyta</taxon>
        <taxon>Spermatophyta</taxon>
        <taxon>Magnoliopsida</taxon>
        <taxon>eudicotyledons</taxon>
        <taxon>Gunneridae</taxon>
        <taxon>Pentapetalae</taxon>
        <taxon>rosids</taxon>
        <taxon>fabids</taxon>
        <taxon>Fabales</taxon>
        <taxon>Fabaceae</taxon>
        <taxon>Papilionoideae</taxon>
        <taxon>50 kb inversion clade</taxon>
        <taxon>NPAAA clade</taxon>
        <taxon>indigoferoid/millettioid clade</taxon>
        <taxon>Phaseoleae</taxon>
        <taxon>Vigna</taxon>
    </lineage>
</organism>
<name>A0A8T0KVS6_PHAAN</name>
<keyword evidence="4 8" id="KW-1133">Transmembrane helix</keyword>
<dbReference type="EMBL" id="JABFOF010000003">
    <property type="protein sequence ID" value="KAG2403262.1"/>
    <property type="molecule type" value="Genomic_DNA"/>
</dbReference>
<proteinExistence type="predicted"/>
<evidence type="ECO:0000313" key="10">
    <source>
        <dbReference type="Proteomes" id="UP000743370"/>
    </source>
</evidence>
<feature type="transmembrane region" description="Helical" evidence="8">
    <location>
        <begin position="105"/>
        <end position="128"/>
    </location>
</feature>
<keyword evidence="3" id="KW-0732">Signal</keyword>